<feature type="chain" id="PRO_5031312035" description="SMP-30/Gluconolactonase/LRE-like region domain-containing protein" evidence="1">
    <location>
        <begin position="23"/>
        <end position="537"/>
    </location>
</feature>
<dbReference type="SUPFAM" id="SSF51004">
    <property type="entry name" value="C-terminal (heme d1) domain of cytochrome cd1-nitrite reductase"/>
    <property type="match status" value="1"/>
</dbReference>
<dbReference type="InterPro" id="IPR011048">
    <property type="entry name" value="Haem_d1_sf"/>
</dbReference>
<reference evidence="2" key="1">
    <citation type="submission" date="2021-01" db="EMBL/GenBank/DDBJ databases">
        <authorList>
            <person name="Corre E."/>
            <person name="Pelletier E."/>
            <person name="Niang G."/>
            <person name="Scheremetjew M."/>
            <person name="Finn R."/>
            <person name="Kale V."/>
            <person name="Holt S."/>
            <person name="Cochrane G."/>
            <person name="Meng A."/>
            <person name="Brown T."/>
            <person name="Cohen L."/>
        </authorList>
    </citation>
    <scope>NUCLEOTIDE SEQUENCE</scope>
    <source>
        <strain evidence="2">CCMP3278</strain>
    </source>
</reference>
<dbReference type="PANTHER" id="PTHR36220">
    <property type="entry name" value="UNNAMED PRODUCT"/>
    <property type="match status" value="1"/>
</dbReference>
<keyword evidence="1" id="KW-0732">Signal</keyword>
<dbReference type="PANTHER" id="PTHR36220:SF1">
    <property type="entry name" value="GAMMA TUBULIN COMPLEX COMPONENT C-TERMINAL DOMAIN-CONTAINING PROTEIN"/>
    <property type="match status" value="1"/>
</dbReference>
<accession>A0A7S0ZAH3</accession>
<evidence type="ECO:0000313" key="2">
    <source>
        <dbReference type="EMBL" id="CAD8815760.1"/>
    </source>
</evidence>
<proteinExistence type="predicted"/>
<name>A0A7S0ZAH3_9RHOD</name>
<gene>
    <name evidence="2" type="ORF">TOLI1172_LOCUS148</name>
</gene>
<feature type="signal peptide" evidence="1">
    <location>
        <begin position="1"/>
        <end position="22"/>
    </location>
</feature>
<protein>
    <recommendedName>
        <fullName evidence="3">SMP-30/Gluconolactonase/LRE-like region domain-containing protein</fullName>
    </recommendedName>
</protein>
<evidence type="ECO:0008006" key="3">
    <source>
        <dbReference type="Google" id="ProtNLM"/>
    </source>
</evidence>
<dbReference type="AlphaFoldDB" id="A0A7S0ZAH3"/>
<sequence length="537" mass="56472">MMKRETLVALCVGVLLALAVQAAILDYELKEPQSLDFAFTGTVGPGGALFGQSIDKNLRLIGASGTAFQFGGAELEAPPNPNPQMGESVLSAGGVEKYNNPFTFSADSNFTNAELTGCAWGFVGGPASSSGRVFIYTSCDLEIQELENPATEALENVTVTVSTGGMNYMQTLLAPGAANQEFGRSMASSSFKVLSTETAGGCLITELLVGAPAASGGRVFQYIYNGQVPADDLGSFEISTFNIAAGSNRLFGFSMDYAGGTLMVGAPGSNTVAVYSRTTDPIACTIAYSPVRTLSGPSGARFGQSVSIGQGFQLVGAPQNGRGTVSIYQGASLRQTLDVDSTGESRAANIGSAIDSQAGYIAVGAAGVSPGFTFIYKVDPETSLFTVTQALENPDIIPQFGGAIAFDSCRTLYVGSTAGTNIVNRYGADIGAYYDDFCTCAQQTVEPYYVPIPESENNGTTLCFGQMRTTNFVCDLTGMDSICNYRDQVGYIWLNGSPTEPDTVDDCVLVEPNSRIVRRRAGGLCLYVYTEPFSLLR</sequence>
<organism evidence="2">
    <name type="scientific">Timspurckia oligopyrenoides</name>
    <dbReference type="NCBI Taxonomy" id="708627"/>
    <lineage>
        <taxon>Eukaryota</taxon>
        <taxon>Rhodophyta</taxon>
        <taxon>Bangiophyceae</taxon>
        <taxon>Porphyridiales</taxon>
        <taxon>Porphyridiaceae</taxon>
        <taxon>Timspurckia</taxon>
    </lineage>
</organism>
<evidence type="ECO:0000256" key="1">
    <source>
        <dbReference type="SAM" id="SignalP"/>
    </source>
</evidence>
<dbReference type="EMBL" id="HBFP01000201">
    <property type="protein sequence ID" value="CAD8815760.1"/>
    <property type="molecule type" value="Transcribed_RNA"/>
</dbReference>